<accession>A0A0A8YFR6</accession>
<protein>
    <submittedName>
        <fullName evidence="1">Uncharacterized protein</fullName>
    </submittedName>
</protein>
<name>A0A0A8YFR6_ARUDO</name>
<proteinExistence type="predicted"/>
<dbReference type="AlphaFoldDB" id="A0A0A8YFR6"/>
<organism evidence="1">
    <name type="scientific">Arundo donax</name>
    <name type="common">Giant reed</name>
    <name type="synonym">Donax arundinaceus</name>
    <dbReference type="NCBI Taxonomy" id="35708"/>
    <lineage>
        <taxon>Eukaryota</taxon>
        <taxon>Viridiplantae</taxon>
        <taxon>Streptophyta</taxon>
        <taxon>Embryophyta</taxon>
        <taxon>Tracheophyta</taxon>
        <taxon>Spermatophyta</taxon>
        <taxon>Magnoliopsida</taxon>
        <taxon>Liliopsida</taxon>
        <taxon>Poales</taxon>
        <taxon>Poaceae</taxon>
        <taxon>PACMAD clade</taxon>
        <taxon>Arundinoideae</taxon>
        <taxon>Arundineae</taxon>
        <taxon>Arundo</taxon>
    </lineage>
</organism>
<sequence>MAISLKKTRWSKISESF</sequence>
<dbReference type="EMBL" id="GBRH01272811">
    <property type="protein sequence ID" value="JAD25084.1"/>
    <property type="molecule type" value="Transcribed_RNA"/>
</dbReference>
<evidence type="ECO:0000313" key="1">
    <source>
        <dbReference type="EMBL" id="JAD25084.1"/>
    </source>
</evidence>
<reference evidence="1" key="1">
    <citation type="submission" date="2014-09" db="EMBL/GenBank/DDBJ databases">
        <authorList>
            <person name="Magalhaes I.L.F."/>
            <person name="Oliveira U."/>
            <person name="Santos F.R."/>
            <person name="Vidigal T.H.D.A."/>
            <person name="Brescovit A.D."/>
            <person name="Santos A.J."/>
        </authorList>
    </citation>
    <scope>NUCLEOTIDE SEQUENCE</scope>
    <source>
        <tissue evidence="1">Shoot tissue taken approximately 20 cm above the soil surface</tissue>
    </source>
</reference>
<reference evidence="1" key="2">
    <citation type="journal article" date="2015" name="Data Brief">
        <title>Shoot transcriptome of the giant reed, Arundo donax.</title>
        <authorList>
            <person name="Barrero R.A."/>
            <person name="Guerrero F.D."/>
            <person name="Moolhuijzen P."/>
            <person name="Goolsby J.A."/>
            <person name="Tidwell J."/>
            <person name="Bellgard S.E."/>
            <person name="Bellgard M.I."/>
        </authorList>
    </citation>
    <scope>NUCLEOTIDE SEQUENCE</scope>
    <source>
        <tissue evidence="1">Shoot tissue taken approximately 20 cm above the soil surface</tissue>
    </source>
</reference>